<dbReference type="EMBL" id="LBYI01000017">
    <property type="protein sequence ID" value="KKR49919.1"/>
    <property type="molecule type" value="Genomic_DNA"/>
</dbReference>
<reference evidence="2 3" key="1">
    <citation type="journal article" date="2015" name="Nature">
        <title>rRNA introns, odd ribosomes, and small enigmatic genomes across a large radiation of phyla.</title>
        <authorList>
            <person name="Brown C.T."/>
            <person name="Hug L.A."/>
            <person name="Thomas B.C."/>
            <person name="Sharon I."/>
            <person name="Castelle C.J."/>
            <person name="Singh A."/>
            <person name="Wilkins M.J."/>
            <person name="Williams K.H."/>
            <person name="Banfield J.F."/>
        </authorList>
    </citation>
    <scope>NUCLEOTIDE SEQUENCE [LARGE SCALE GENOMIC DNA]</scope>
</reference>
<comment type="caution">
    <text evidence="2">The sequence shown here is derived from an EMBL/GenBank/DDBJ whole genome shotgun (WGS) entry which is preliminary data.</text>
</comment>
<evidence type="ECO:0000259" key="1">
    <source>
        <dbReference type="Pfam" id="PF18643"/>
    </source>
</evidence>
<protein>
    <recommendedName>
        <fullName evidence="1">BsaWI restriction endonuclease type 2 domain-containing protein</fullName>
    </recommendedName>
</protein>
<name>A0A0G0RB14_9BACT</name>
<gene>
    <name evidence="2" type="ORF">UT84_C0017G0007</name>
</gene>
<dbReference type="Proteomes" id="UP000034531">
    <property type="component" value="Unassembled WGS sequence"/>
</dbReference>
<dbReference type="AlphaFoldDB" id="A0A0G0RB14"/>
<accession>A0A0G0RB14</accession>
<dbReference type="Pfam" id="PF18643">
    <property type="entry name" value="RE_BsaWI"/>
    <property type="match status" value="1"/>
</dbReference>
<proteinExistence type="predicted"/>
<sequence>MKINEKVDNLISQIDSKKSITRDMKPVVVVGKITEEAQLIYPSDKDKEFLQIVQETYIKLLINNGHDPIKARQSWVVASGGNFEGYLRNHINQILNQDGVIAIKGDSLKRLTKKSKKIAELIKFLTLPAKRRCTQTSVDVWPDNDILILAKTNENGWRVLASISAKTSSHSRNTSVLFWSIAVRSLGIKYFLATQDRDNQFIKECMSDKVKQERRLFEAYCDRVFTSNPRAKYCSQVKSLIINDDGTSELTNELLGLKKRELPNTKGYTVSANELEKY</sequence>
<feature type="domain" description="BsaWI restriction endonuclease type 2" evidence="1">
    <location>
        <begin position="136"/>
        <end position="225"/>
    </location>
</feature>
<organism evidence="2 3">
    <name type="scientific">Candidatus Curtissbacteria bacterium GW2011_GWA1_40_16</name>
    <dbReference type="NCBI Taxonomy" id="1618405"/>
    <lineage>
        <taxon>Bacteria</taxon>
        <taxon>Candidatus Curtissiibacteriota</taxon>
    </lineage>
</organism>
<dbReference type="InterPro" id="IPR041551">
    <property type="entry name" value="RE_BsaWI"/>
</dbReference>
<evidence type="ECO:0000313" key="3">
    <source>
        <dbReference type="Proteomes" id="UP000034531"/>
    </source>
</evidence>
<evidence type="ECO:0000313" key="2">
    <source>
        <dbReference type="EMBL" id="KKR49919.1"/>
    </source>
</evidence>